<dbReference type="Pfam" id="PF00230">
    <property type="entry name" value="MIP"/>
    <property type="match status" value="1"/>
</dbReference>
<keyword evidence="5" id="KW-0813">Transport</keyword>
<dbReference type="SUPFAM" id="SSF81338">
    <property type="entry name" value="Aquaporin-like"/>
    <property type="match status" value="1"/>
</dbReference>
<dbReference type="GO" id="GO:0015267">
    <property type="term" value="F:channel activity"/>
    <property type="evidence" value="ECO:0007669"/>
    <property type="project" value="InterPro"/>
</dbReference>
<dbReference type="Gene3D" id="1.20.1080.10">
    <property type="entry name" value="Glycerol uptake facilitator protein"/>
    <property type="match status" value="1"/>
</dbReference>
<dbReference type="InterPro" id="IPR000425">
    <property type="entry name" value="MIP"/>
</dbReference>
<feature type="transmembrane region" description="Helical" evidence="6">
    <location>
        <begin position="162"/>
        <end position="183"/>
    </location>
</feature>
<feature type="transmembrane region" description="Helical" evidence="6">
    <location>
        <begin position="12"/>
        <end position="31"/>
    </location>
</feature>
<comment type="caution">
    <text evidence="7">The sequence shown here is derived from an EMBL/GenBank/DDBJ whole genome shotgun (WGS) entry which is preliminary data.</text>
</comment>
<keyword evidence="8" id="KW-1185">Reference proteome</keyword>
<dbReference type="GO" id="GO:0016020">
    <property type="term" value="C:membrane"/>
    <property type="evidence" value="ECO:0007669"/>
    <property type="project" value="UniProtKB-SubCell"/>
</dbReference>
<dbReference type="PANTHER" id="PTHR47002:SF2">
    <property type="entry name" value="AQUAPORIN AQPAE.A-LIKE"/>
    <property type="match status" value="1"/>
</dbReference>
<protein>
    <recommendedName>
        <fullName evidence="9">Aquaporin</fullName>
    </recommendedName>
</protein>
<dbReference type="PRINTS" id="PR00783">
    <property type="entry name" value="MINTRINSICP"/>
</dbReference>
<reference evidence="7" key="1">
    <citation type="submission" date="2013-11" db="EMBL/GenBank/DDBJ databases">
        <title>Genome sequence of the fusiform rust pathogen reveals effectors for host alternation and coevolution with pine.</title>
        <authorList>
            <consortium name="DOE Joint Genome Institute"/>
            <person name="Smith K."/>
            <person name="Pendleton A."/>
            <person name="Kubisiak T."/>
            <person name="Anderson C."/>
            <person name="Salamov A."/>
            <person name="Aerts A."/>
            <person name="Riley R."/>
            <person name="Clum A."/>
            <person name="Lindquist E."/>
            <person name="Ence D."/>
            <person name="Campbell M."/>
            <person name="Kronenberg Z."/>
            <person name="Feau N."/>
            <person name="Dhillon B."/>
            <person name="Hamelin R."/>
            <person name="Burleigh J."/>
            <person name="Smith J."/>
            <person name="Yandell M."/>
            <person name="Nelson C."/>
            <person name="Grigoriev I."/>
            <person name="Davis J."/>
        </authorList>
    </citation>
    <scope>NUCLEOTIDE SEQUENCE</scope>
    <source>
        <strain evidence="7">G11</strain>
    </source>
</reference>
<gene>
    <name evidence="7" type="ORF">CROQUDRAFT_685391</name>
</gene>
<dbReference type="PANTHER" id="PTHR47002">
    <property type="entry name" value="AQUAPORIN-LIKE"/>
    <property type="match status" value="1"/>
</dbReference>
<feature type="transmembrane region" description="Helical" evidence="6">
    <location>
        <begin position="214"/>
        <end position="235"/>
    </location>
</feature>
<evidence type="ECO:0000256" key="4">
    <source>
        <dbReference type="ARBA" id="ARBA00023136"/>
    </source>
</evidence>
<evidence type="ECO:0000313" key="8">
    <source>
        <dbReference type="Proteomes" id="UP000886653"/>
    </source>
</evidence>
<evidence type="ECO:0000256" key="3">
    <source>
        <dbReference type="ARBA" id="ARBA00022989"/>
    </source>
</evidence>
<dbReference type="OrthoDB" id="2499470at2759"/>
<feature type="transmembrane region" description="Helical" evidence="6">
    <location>
        <begin position="87"/>
        <end position="107"/>
    </location>
</feature>
<dbReference type="Proteomes" id="UP000886653">
    <property type="component" value="Unassembled WGS sequence"/>
</dbReference>
<accession>A0A9P6N8U0</accession>
<evidence type="ECO:0000256" key="1">
    <source>
        <dbReference type="ARBA" id="ARBA00004141"/>
    </source>
</evidence>
<dbReference type="InterPro" id="IPR023271">
    <property type="entry name" value="Aquaporin-like"/>
</dbReference>
<keyword evidence="4 6" id="KW-0472">Membrane</keyword>
<evidence type="ECO:0000256" key="5">
    <source>
        <dbReference type="RuleBase" id="RU000477"/>
    </source>
</evidence>
<dbReference type="AlphaFoldDB" id="A0A9P6N8U0"/>
<keyword evidence="3 6" id="KW-1133">Transmembrane helix</keyword>
<evidence type="ECO:0000313" key="7">
    <source>
        <dbReference type="EMBL" id="KAG0141433.1"/>
    </source>
</evidence>
<proteinExistence type="inferred from homology"/>
<dbReference type="EMBL" id="MU167386">
    <property type="protein sequence ID" value="KAG0141433.1"/>
    <property type="molecule type" value="Genomic_DNA"/>
</dbReference>
<name>A0A9P6N8U0_9BASI</name>
<comment type="subcellular location">
    <subcellularLocation>
        <location evidence="1">Membrane</location>
        <topology evidence="1">Multi-pass membrane protein</topology>
    </subcellularLocation>
</comment>
<feature type="transmembrane region" description="Helical" evidence="6">
    <location>
        <begin position="132"/>
        <end position="150"/>
    </location>
</feature>
<organism evidence="7 8">
    <name type="scientific">Cronartium quercuum f. sp. fusiforme G11</name>
    <dbReference type="NCBI Taxonomy" id="708437"/>
    <lineage>
        <taxon>Eukaryota</taxon>
        <taxon>Fungi</taxon>
        <taxon>Dikarya</taxon>
        <taxon>Basidiomycota</taxon>
        <taxon>Pucciniomycotina</taxon>
        <taxon>Pucciniomycetes</taxon>
        <taxon>Pucciniales</taxon>
        <taxon>Coleosporiaceae</taxon>
        <taxon>Cronartium</taxon>
    </lineage>
</organism>
<evidence type="ECO:0008006" key="9">
    <source>
        <dbReference type="Google" id="ProtNLM"/>
    </source>
</evidence>
<sequence length="244" mass="25871">MALVSIWKACIFEMLGNMFFVWIVGIASPVFTLNSPVGIGIGLAFLYGSAVAMVTFTLKPITGSCISPLITAFSMAIGKTPLVRGMAYLYAQVLGAFFGGGLVSAALGPGANTLSNGGCVINPAGNFKHGQAVALEFIAALILLILVHGVKHSVHPSQMRGYDLEPLLCGWAAGLISFCTSGFLPLDGYFGAFGFPNVCFGLAMGMLKVHQAFSWAFWVPGFAAVFFYGVLYRFLKPYADLLLV</sequence>
<evidence type="ECO:0000256" key="6">
    <source>
        <dbReference type="SAM" id="Phobius"/>
    </source>
</evidence>
<keyword evidence="2 5" id="KW-0812">Transmembrane</keyword>
<evidence type="ECO:0000256" key="2">
    <source>
        <dbReference type="ARBA" id="ARBA00022692"/>
    </source>
</evidence>
<comment type="similarity">
    <text evidence="5">Belongs to the MIP/aquaporin (TC 1.A.8) family.</text>
</comment>